<protein>
    <submittedName>
        <fullName evidence="1">Uncharacterized protein</fullName>
    </submittedName>
</protein>
<dbReference type="Proteomes" id="UP000199073">
    <property type="component" value="Unassembled WGS sequence"/>
</dbReference>
<name>A0A1H0RLL8_9BACT</name>
<dbReference type="EMBL" id="FNJI01000015">
    <property type="protein sequence ID" value="SDP29916.1"/>
    <property type="molecule type" value="Genomic_DNA"/>
</dbReference>
<sequence length="131" mass="14558">MYLCVDFDGTVVDHRYPLIGPPVPGALFWLGRLQKCGARIILFTMRSDGGASGDVLQQAVDYLEGKNISLYGVNRNPDQDSWTSSPKVYGHVYVDDAAVGCPLVHPEGFNRPCVDWAKVGPYLEKLCRKKR</sequence>
<dbReference type="OrthoDB" id="5431039at2"/>
<dbReference type="RefSeq" id="WP_092223008.1">
    <property type="nucleotide sequence ID" value="NZ_FNJI01000015.1"/>
</dbReference>
<dbReference type="InterPro" id="IPR036412">
    <property type="entry name" value="HAD-like_sf"/>
</dbReference>
<dbReference type="STRING" id="91360.SAMN05660330_02340"/>
<evidence type="ECO:0000313" key="1">
    <source>
        <dbReference type="EMBL" id="SDP29916.1"/>
    </source>
</evidence>
<dbReference type="SUPFAM" id="SSF56784">
    <property type="entry name" value="HAD-like"/>
    <property type="match status" value="1"/>
</dbReference>
<dbReference type="InterPro" id="IPR023214">
    <property type="entry name" value="HAD_sf"/>
</dbReference>
<organism evidence="1 2">
    <name type="scientific">Desulforhopalus singaporensis</name>
    <dbReference type="NCBI Taxonomy" id="91360"/>
    <lineage>
        <taxon>Bacteria</taxon>
        <taxon>Pseudomonadati</taxon>
        <taxon>Thermodesulfobacteriota</taxon>
        <taxon>Desulfobulbia</taxon>
        <taxon>Desulfobulbales</taxon>
        <taxon>Desulfocapsaceae</taxon>
        <taxon>Desulforhopalus</taxon>
    </lineage>
</organism>
<evidence type="ECO:0000313" key="2">
    <source>
        <dbReference type="Proteomes" id="UP000199073"/>
    </source>
</evidence>
<dbReference type="AlphaFoldDB" id="A0A1H0RLL8"/>
<accession>A0A1H0RLL8</accession>
<reference evidence="1 2" key="1">
    <citation type="submission" date="2016-10" db="EMBL/GenBank/DDBJ databases">
        <authorList>
            <person name="de Groot N.N."/>
        </authorList>
    </citation>
    <scope>NUCLEOTIDE SEQUENCE [LARGE SCALE GENOMIC DNA]</scope>
    <source>
        <strain evidence="1 2">DSM 12130</strain>
    </source>
</reference>
<proteinExistence type="predicted"/>
<keyword evidence="2" id="KW-1185">Reference proteome</keyword>
<dbReference type="Gene3D" id="3.40.50.1000">
    <property type="entry name" value="HAD superfamily/HAD-like"/>
    <property type="match status" value="1"/>
</dbReference>
<gene>
    <name evidence="1" type="ORF">SAMN05660330_02340</name>
</gene>